<dbReference type="SUPFAM" id="SSF54631">
    <property type="entry name" value="CBS-domain pair"/>
    <property type="match status" value="1"/>
</dbReference>
<reference evidence="11" key="1">
    <citation type="submission" date="2023-03" db="EMBL/GenBank/DDBJ databases">
        <title>Multiphase analysis and comparison of six strains from genera Psychromarinibacter, Lutimaribacter, and Maritimibacter, including a novel species: Psychromarinibacter sediminicola sp. nov.</title>
        <authorList>
            <person name="Wang Y.-H."/>
            <person name="Ye M.-Q."/>
            <person name="Du Z.-J."/>
        </authorList>
    </citation>
    <scope>NUCLEOTIDE SEQUENCE</scope>
    <source>
        <strain evidence="11">C21-152</strain>
    </source>
</reference>
<feature type="transmembrane region" description="Helical" evidence="9">
    <location>
        <begin position="304"/>
        <end position="327"/>
    </location>
</feature>
<sequence length="328" mass="33929">MPDTLSVTHAYTREAAAAHMLTSVPTARPGTPVEDVIADLRGQAFRSADTVFVVDADGHLEGIVRINDLFAATAERIGEIMEPEHEAVRADDDQEEIAALAIRLGMIAVPVVDAEGRLIGAVPPEALFRILRDEHMEDLQRLAGIGTHAEGPGAALDAPILDRVRRRLPWLVFGLVASSLVTLVMVGFEHALDANVSVAFFVPALVYIAGAIGTQAVSVSVRALATGAVPIRRLLRDELAIGLAIGLALGVLAAGGVLAVFGDGPLALAVALAVLGGGAVSAVVGFGLPWAFDRLGSDPALGSGPVCTVIQDAASLAIYFLAVSLLVL</sequence>
<organism evidence="11 12">
    <name type="scientific">Psychromarinibacter sediminicola</name>
    <dbReference type="NCBI Taxonomy" id="3033385"/>
    <lineage>
        <taxon>Bacteria</taxon>
        <taxon>Pseudomonadati</taxon>
        <taxon>Pseudomonadota</taxon>
        <taxon>Alphaproteobacteria</taxon>
        <taxon>Rhodobacterales</taxon>
        <taxon>Paracoccaceae</taxon>
        <taxon>Psychromarinibacter</taxon>
    </lineage>
</organism>
<keyword evidence="3" id="KW-0813">Transport</keyword>
<protein>
    <submittedName>
        <fullName evidence="11">Magnesium transporter</fullName>
    </submittedName>
</protein>
<proteinExistence type="inferred from homology"/>
<dbReference type="GO" id="GO:0016020">
    <property type="term" value="C:membrane"/>
    <property type="evidence" value="ECO:0007669"/>
    <property type="project" value="UniProtKB-SubCell"/>
</dbReference>
<keyword evidence="4 9" id="KW-0812">Transmembrane</keyword>
<accession>A0AAE3T925</accession>
<keyword evidence="12" id="KW-1185">Reference proteome</keyword>
<dbReference type="Gene3D" id="3.10.580.10">
    <property type="entry name" value="CBS-domain"/>
    <property type="match status" value="1"/>
</dbReference>
<evidence type="ECO:0000256" key="9">
    <source>
        <dbReference type="SAM" id="Phobius"/>
    </source>
</evidence>
<feature type="transmembrane region" description="Helical" evidence="9">
    <location>
        <begin position="200"/>
        <end position="219"/>
    </location>
</feature>
<evidence type="ECO:0000256" key="7">
    <source>
        <dbReference type="ARBA" id="ARBA00023136"/>
    </source>
</evidence>
<dbReference type="AlphaFoldDB" id="A0AAE3T925"/>
<dbReference type="InterPro" id="IPR046342">
    <property type="entry name" value="CBS_dom_sf"/>
</dbReference>
<keyword evidence="8" id="KW-0129">CBS domain</keyword>
<comment type="similarity">
    <text evidence="2">Belongs to the SLC41A transporter family.</text>
</comment>
<evidence type="ECO:0000256" key="3">
    <source>
        <dbReference type="ARBA" id="ARBA00022448"/>
    </source>
</evidence>
<feature type="domain" description="CBS" evidence="10">
    <location>
        <begin position="81"/>
        <end position="139"/>
    </location>
</feature>
<dbReference type="GO" id="GO:0015095">
    <property type="term" value="F:magnesium ion transmembrane transporter activity"/>
    <property type="evidence" value="ECO:0007669"/>
    <property type="project" value="InterPro"/>
</dbReference>
<dbReference type="InterPro" id="IPR000644">
    <property type="entry name" value="CBS_dom"/>
</dbReference>
<evidence type="ECO:0000313" key="12">
    <source>
        <dbReference type="Proteomes" id="UP001220964"/>
    </source>
</evidence>
<dbReference type="InterPro" id="IPR006669">
    <property type="entry name" value="MgtE_transporter"/>
</dbReference>
<feature type="transmembrane region" description="Helical" evidence="9">
    <location>
        <begin position="239"/>
        <end position="261"/>
    </location>
</feature>
<keyword evidence="7 9" id="KW-0472">Membrane</keyword>
<dbReference type="SUPFAM" id="SSF161093">
    <property type="entry name" value="MgtE membrane domain-like"/>
    <property type="match status" value="1"/>
</dbReference>
<evidence type="ECO:0000256" key="8">
    <source>
        <dbReference type="PROSITE-ProRule" id="PRU00703"/>
    </source>
</evidence>
<evidence type="ECO:0000256" key="1">
    <source>
        <dbReference type="ARBA" id="ARBA00004141"/>
    </source>
</evidence>
<dbReference type="InterPro" id="IPR036739">
    <property type="entry name" value="SLC41_membr_dom_sf"/>
</dbReference>
<comment type="subcellular location">
    <subcellularLocation>
        <location evidence="1">Membrane</location>
        <topology evidence="1">Multi-pass membrane protein</topology>
    </subcellularLocation>
</comment>
<keyword evidence="6 9" id="KW-1133">Transmembrane helix</keyword>
<evidence type="ECO:0000256" key="5">
    <source>
        <dbReference type="ARBA" id="ARBA00022842"/>
    </source>
</evidence>
<dbReference type="PANTHER" id="PTHR43773">
    <property type="entry name" value="MAGNESIUM TRANSPORTER MGTE"/>
    <property type="match status" value="1"/>
</dbReference>
<name>A0AAE3T925_9RHOB</name>
<feature type="transmembrane region" description="Helical" evidence="9">
    <location>
        <begin position="267"/>
        <end position="292"/>
    </location>
</feature>
<dbReference type="InterPro" id="IPR006667">
    <property type="entry name" value="SLC41_membr_dom"/>
</dbReference>
<keyword evidence="5" id="KW-0460">Magnesium</keyword>
<dbReference type="PROSITE" id="PS51371">
    <property type="entry name" value="CBS"/>
    <property type="match status" value="2"/>
</dbReference>
<dbReference type="EMBL" id="JARGYC010000040">
    <property type="protein sequence ID" value="MDF0602045.1"/>
    <property type="molecule type" value="Genomic_DNA"/>
</dbReference>
<evidence type="ECO:0000256" key="2">
    <source>
        <dbReference type="ARBA" id="ARBA00009749"/>
    </source>
</evidence>
<gene>
    <name evidence="11" type="ORF">P1J78_14985</name>
</gene>
<evidence type="ECO:0000259" key="10">
    <source>
        <dbReference type="PROSITE" id="PS51371"/>
    </source>
</evidence>
<feature type="transmembrane region" description="Helical" evidence="9">
    <location>
        <begin position="168"/>
        <end position="188"/>
    </location>
</feature>
<dbReference type="Pfam" id="PF01769">
    <property type="entry name" value="MgtE"/>
    <property type="match status" value="1"/>
</dbReference>
<dbReference type="PANTHER" id="PTHR43773:SF1">
    <property type="entry name" value="MAGNESIUM TRANSPORTER MGTE"/>
    <property type="match status" value="1"/>
</dbReference>
<dbReference type="RefSeq" id="WP_275568183.1">
    <property type="nucleotide sequence ID" value="NZ_JARGYC010000040.1"/>
</dbReference>
<dbReference type="Pfam" id="PF00571">
    <property type="entry name" value="CBS"/>
    <property type="match status" value="2"/>
</dbReference>
<dbReference type="Gene3D" id="1.10.357.20">
    <property type="entry name" value="SLC41 divalent cation transporters, integral membrane domain"/>
    <property type="match status" value="1"/>
</dbReference>
<evidence type="ECO:0000256" key="4">
    <source>
        <dbReference type="ARBA" id="ARBA00022692"/>
    </source>
</evidence>
<dbReference type="Proteomes" id="UP001220964">
    <property type="component" value="Unassembled WGS sequence"/>
</dbReference>
<comment type="caution">
    <text evidence="11">The sequence shown here is derived from an EMBL/GenBank/DDBJ whole genome shotgun (WGS) entry which is preliminary data.</text>
</comment>
<evidence type="ECO:0000313" key="11">
    <source>
        <dbReference type="EMBL" id="MDF0602045.1"/>
    </source>
</evidence>
<feature type="domain" description="CBS" evidence="10">
    <location>
        <begin position="20"/>
        <end position="80"/>
    </location>
</feature>
<evidence type="ECO:0000256" key="6">
    <source>
        <dbReference type="ARBA" id="ARBA00022989"/>
    </source>
</evidence>